<dbReference type="InterPro" id="IPR016161">
    <property type="entry name" value="Ald_DH/histidinol_DH"/>
</dbReference>
<reference evidence="4 5" key="1">
    <citation type="submission" date="2014-03" db="EMBL/GenBank/DDBJ databases">
        <title>Draft Genome Sequences of Four Burkholderia Strains.</title>
        <authorList>
            <person name="Liu X.Y."/>
            <person name="Li C.X."/>
            <person name="Xu J.H."/>
        </authorList>
    </citation>
    <scope>NUCLEOTIDE SEQUENCE [LARGE SCALE GENOMIC DNA]</scope>
    <source>
        <strain evidence="4 5">DSM 50014</strain>
    </source>
</reference>
<proteinExistence type="inferred from homology"/>
<dbReference type="InterPro" id="IPR016163">
    <property type="entry name" value="Ald_DH_C"/>
</dbReference>
<dbReference type="InterPro" id="IPR050740">
    <property type="entry name" value="Aldehyde_DH_Superfamily"/>
</dbReference>
<dbReference type="Gene3D" id="3.40.309.10">
    <property type="entry name" value="Aldehyde Dehydrogenase, Chain A, domain 2"/>
    <property type="match status" value="1"/>
</dbReference>
<evidence type="ECO:0000259" key="3">
    <source>
        <dbReference type="Pfam" id="PF00171"/>
    </source>
</evidence>
<dbReference type="EMBL" id="JFHC01000045">
    <property type="protein sequence ID" value="KDR40186.1"/>
    <property type="molecule type" value="Genomic_DNA"/>
</dbReference>
<dbReference type="InterPro" id="IPR015590">
    <property type="entry name" value="Aldehyde_DH_dom"/>
</dbReference>
<name>A0A069PSE1_9BURK</name>
<gene>
    <name evidence="4" type="ORF">BG61_27420</name>
</gene>
<evidence type="ECO:0000256" key="1">
    <source>
        <dbReference type="ARBA" id="ARBA00009986"/>
    </source>
</evidence>
<dbReference type="SUPFAM" id="SSF53720">
    <property type="entry name" value="ALDH-like"/>
    <property type="match status" value="1"/>
</dbReference>
<organism evidence="4 5">
    <name type="scientific">Caballeronia glathei</name>
    <dbReference type="NCBI Taxonomy" id="60547"/>
    <lineage>
        <taxon>Bacteria</taxon>
        <taxon>Pseudomonadati</taxon>
        <taxon>Pseudomonadota</taxon>
        <taxon>Betaproteobacteria</taxon>
        <taxon>Burkholderiales</taxon>
        <taxon>Burkholderiaceae</taxon>
        <taxon>Caballeronia</taxon>
    </lineage>
</organism>
<dbReference type="STRING" id="60547.GCA_000751215_03703"/>
<dbReference type="GO" id="GO:0009450">
    <property type="term" value="P:gamma-aminobutyric acid catabolic process"/>
    <property type="evidence" value="ECO:0007669"/>
    <property type="project" value="TreeGrafter"/>
</dbReference>
<dbReference type="AlphaFoldDB" id="A0A069PSE1"/>
<dbReference type="PANTHER" id="PTHR43353:SF5">
    <property type="entry name" value="SUCCINATE-SEMIALDEHYDE DEHYDROGENASE, MITOCHONDRIAL"/>
    <property type="match status" value="1"/>
</dbReference>
<dbReference type="GO" id="GO:0004777">
    <property type="term" value="F:succinate-semialdehyde dehydrogenase (NAD+) activity"/>
    <property type="evidence" value="ECO:0007669"/>
    <property type="project" value="TreeGrafter"/>
</dbReference>
<evidence type="ECO:0000313" key="5">
    <source>
        <dbReference type="Proteomes" id="UP000027466"/>
    </source>
</evidence>
<dbReference type="PANTHER" id="PTHR43353">
    <property type="entry name" value="SUCCINATE-SEMIALDEHYDE DEHYDROGENASE, MITOCHONDRIAL"/>
    <property type="match status" value="1"/>
</dbReference>
<accession>A0A069PSE1</accession>
<evidence type="ECO:0000313" key="4">
    <source>
        <dbReference type="EMBL" id="KDR40186.1"/>
    </source>
</evidence>
<feature type="domain" description="Aldehyde dehydrogenase" evidence="3">
    <location>
        <begin position="21"/>
        <end position="130"/>
    </location>
</feature>
<sequence length="139" mass="15024">MAHQFRLNGLIRPDNFIDGQRVAAATVLADANPQMPLCCEETLGPVVPLFRFDDEAEAIRAANDTPFGLASYCYSHDVRRIDRVARRLGAGNVGIDEGPLASEAAPFGGVKKSGYGREGSKYGLDDYLSINYLCQGGLE</sequence>
<comment type="caution">
    <text evidence="4">The sequence shown here is derived from an EMBL/GenBank/DDBJ whole genome shotgun (WGS) entry which is preliminary data.</text>
</comment>
<dbReference type="Pfam" id="PF00171">
    <property type="entry name" value="Aldedh"/>
    <property type="match status" value="1"/>
</dbReference>
<protein>
    <recommendedName>
        <fullName evidence="3">Aldehyde dehydrogenase domain-containing protein</fullName>
    </recommendedName>
</protein>
<dbReference type="Proteomes" id="UP000027466">
    <property type="component" value="Unassembled WGS sequence"/>
</dbReference>
<keyword evidence="2" id="KW-0560">Oxidoreductase</keyword>
<keyword evidence="5" id="KW-1185">Reference proteome</keyword>
<comment type="similarity">
    <text evidence="1">Belongs to the aldehyde dehydrogenase family.</text>
</comment>
<evidence type="ECO:0000256" key="2">
    <source>
        <dbReference type="ARBA" id="ARBA00023002"/>
    </source>
</evidence>